<name>A0AAF0J252_9BASI</name>
<dbReference type="InterPro" id="IPR032466">
    <property type="entry name" value="Metal_Hydrolase"/>
</dbReference>
<protein>
    <recommendedName>
        <fullName evidence="2">Amidohydrolase 3 domain-containing protein</fullName>
    </recommendedName>
</protein>
<sequence length="976" mass="106300">MSSVQLGAPYRDNELWAERDAPKESEPLYSLPQRRRRIARMRVVLLPLAAASVWWMRSLLLGFQRSAGQPDRNVHQALWKEAHTQCTYARAPAGAPPVFSTRTVNDRLVPGTPATVIRNATVFTGDRILHEMDVLLDHGLIQFVSPTADRRRADAVEIHAAGAWLTPGLIDMHTHLGVLGMPLMPSTTDGNSRLNPTQPMLRSVDALNEHDQSLRRTLAGGITSVLVLPGSLNNIGGQAYPVKLGSLAGRPPSSRVVDPPRSMSMIGEAGHARDQMYADNTGMQRPDGSTSFRQIKMACGENARKYQLVRMDEAWNFRSMLERAQKLRERQDDFCAKLDAGQLDSATPDELHFPNELALDVLVDVLRGRTKVQTHCYTMNDLDAFVRHANEFDFSVAAFHHAHETYLVPSVLHGTPGGAPAVALFSTNANYKYESYFGSPFQPELLRSHNITPILKSDHPVLDSRRLLNQAAQAHHFGLPTLDALRAVTSAPAHVLGLAHRLGHVLPGMDADVVLWDRHPLQLGATPTAVWVDGRSELEGMHASGASPSGTRPHHAPPSASLHSDMARVRNASDAIADQRAMAFPTLSKPWPDVVLVNLSRAYVREQGQIHQKDGPGLVLVWAQGQVRCLGGEACLERAPPHAPRVDTRGGVLLPGLISYGATLGLSDIPSEASASNGEDPAALTSHLRADPERLVSHAVDGLVWGGYDLLRAHASGVSTVIAVPQSEGLLGGVSAQIDTSARSVLDALSVRASRVALHATLAPSDDGRPSLSMQVALLRTQLQEPTTNEWEQVARGHLPLVVATDYEHMVAQLILLKRAMPHVCLVLDSAAPLHRVAAELAAVDLPVLLPNRVWMYGWERRDRLAGPPLTAATELSVLLEHGVRVGVRIDEAWEASNLLWETTWAAQDAHVQDATTILSWLTTSLEDILQLPPPPASDVVLYDVCDYDTDTQGDPFAYGAKVLGIGTPRGWERLP</sequence>
<evidence type="ECO:0000256" key="1">
    <source>
        <dbReference type="SAM" id="MobiDB-lite"/>
    </source>
</evidence>
<dbReference type="Proteomes" id="UP001213623">
    <property type="component" value="Chromosome 3"/>
</dbReference>
<gene>
    <name evidence="3" type="ORF">MNAN1_001557</name>
</gene>
<reference evidence="3" key="1">
    <citation type="submission" date="2023-03" db="EMBL/GenBank/DDBJ databases">
        <title>Mating type loci evolution in Malassezia.</title>
        <authorList>
            <person name="Coelho M.A."/>
        </authorList>
    </citation>
    <scope>NUCLEOTIDE SEQUENCE</scope>
    <source>
        <strain evidence="3">CBS 9557</strain>
    </source>
</reference>
<dbReference type="AlphaFoldDB" id="A0AAF0J252"/>
<dbReference type="EMBL" id="CP119894">
    <property type="protein sequence ID" value="WFD26574.1"/>
    <property type="molecule type" value="Genomic_DNA"/>
</dbReference>
<evidence type="ECO:0000313" key="3">
    <source>
        <dbReference type="EMBL" id="WFD26574.1"/>
    </source>
</evidence>
<dbReference type="PANTHER" id="PTHR43135:SF3">
    <property type="entry name" value="ALPHA-D-RIBOSE 1-METHYLPHOSPHONATE 5-TRIPHOSPHATE DIPHOSPHATASE"/>
    <property type="match status" value="1"/>
</dbReference>
<feature type="region of interest" description="Disordered" evidence="1">
    <location>
        <begin position="540"/>
        <end position="563"/>
    </location>
</feature>
<evidence type="ECO:0000313" key="4">
    <source>
        <dbReference type="Proteomes" id="UP001213623"/>
    </source>
</evidence>
<dbReference type="SUPFAM" id="SSF51556">
    <property type="entry name" value="Metallo-dependent hydrolases"/>
    <property type="match status" value="1"/>
</dbReference>
<dbReference type="GO" id="GO:0016810">
    <property type="term" value="F:hydrolase activity, acting on carbon-nitrogen (but not peptide) bonds"/>
    <property type="evidence" value="ECO:0007669"/>
    <property type="project" value="InterPro"/>
</dbReference>
<accession>A0AAF0J252</accession>
<organism evidence="3 4">
    <name type="scientific">Malassezia nana</name>
    <dbReference type="NCBI Taxonomy" id="180528"/>
    <lineage>
        <taxon>Eukaryota</taxon>
        <taxon>Fungi</taxon>
        <taxon>Dikarya</taxon>
        <taxon>Basidiomycota</taxon>
        <taxon>Ustilaginomycotina</taxon>
        <taxon>Malasseziomycetes</taxon>
        <taxon>Malasseziales</taxon>
        <taxon>Malasseziaceae</taxon>
        <taxon>Malassezia</taxon>
    </lineage>
</organism>
<keyword evidence="4" id="KW-1185">Reference proteome</keyword>
<dbReference type="InterPro" id="IPR051781">
    <property type="entry name" value="Metallo-dep_Hydrolase"/>
</dbReference>
<dbReference type="InterPro" id="IPR013108">
    <property type="entry name" value="Amidohydro_3"/>
</dbReference>
<dbReference type="Gene3D" id="3.20.20.140">
    <property type="entry name" value="Metal-dependent hydrolases"/>
    <property type="match status" value="2"/>
</dbReference>
<dbReference type="Pfam" id="PF07969">
    <property type="entry name" value="Amidohydro_3"/>
    <property type="match status" value="1"/>
</dbReference>
<dbReference type="InterPro" id="IPR011059">
    <property type="entry name" value="Metal-dep_hydrolase_composite"/>
</dbReference>
<feature type="domain" description="Amidohydrolase 3" evidence="2">
    <location>
        <begin position="479"/>
        <end position="535"/>
    </location>
</feature>
<dbReference type="PANTHER" id="PTHR43135">
    <property type="entry name" value="ALPHA-D-RIBOSE 1-METHYLPHOSPHONATE 5-TRIPHOSPHATE DIPHOSPHATASE"/>
    <property type="match status" value="1"/>
</dbReference>
<evidence type="ECO:0000259" key="2">
    <source>
        <dbReference type="Pfam" id="PF07969"/>
    </source>
</evidence>
<dbReference type="SUPFAM" id="SSF51338">
    <property type="entry name" value="Composite domain of metallo-dependent hydrolases"/>
    <property type="match status" value="1"/>
</dbReference>
<proteinExistence type="predicted"/>